<evidence type="ECO:0000313" key="4">
    <source>
        <dbReference type="EMBL" id="MBC9178940.1"/>
    </source>
</evidence>
<dbReference type="SUPFAM" id="SSF53474">
    <property type="entry name" value="alpha/beta-Hydrolases"/>
    <property type="match status" value="1"/>
</dbReference>
<name>A0ABR7RAZ1_9PROT</name>
<dbReference type="GO" id="GO:0016787">
    <property type="term" value="F:hydrolase activity"/>
    <property type="evidence" value="ECO:0007669"/>
    <property type="project" value="UniProtKB-KW"/>
</dbReference>
<organism evidence="4 5">
    <name type="scientific">Pseudoroseomonas ludipueritiae</name>
    <dbReference type="NCBI Taxonomy" id="198093"/>
    <lineage>
        <taxon>Bacteria</taxon>
        <taxon>Pseudomonadati</taxon>
        <taxon>Pseudomonadota</taxon>
        <taxon>Alphaproteobacteria</taxon>
        <taxon>Acetobacterales</taxon>
        <taxon>Acetobacteraceae</taxon>
        <taxon>Pseudoroseomonas</taxon>
    </lineage>
</organism>
<dbReference type="PANTHER" id="PTHR43798:SF33">
    <property type="entry name" value="HYDROLASE, PUTATIVE (AFU_ORTHOLOGUE AFUA_2G14860)-RELATED"/>
    <property type="match status" value="1"/>
</dbReference>
<dbReference type="EMBL" id="JACTUZ010000107">
    <property type="protein sequence ID" value="MBC9178940.1"/>
    <property type="molecule type" value="Genomic_DNA"/>
</dbReference>
<keyword evidence="4" id="KW-0378">Hydrolase</keyword>
<sequence>MRRRVLLAAPLIASPMLLPAAGPASAQPAGVVLEEFLVPSGPGIQLYLRNKRPEGATAARADRVVLCVHDGTFPASTSFDLPAGGVSWMDYMAGRGFDVWSVDLRNYGRSTRDAAMAQPPGGQPLTTSRDALADIAAAAAFIREKRGVPKLVHLGWGWGASLMARFAVENAALVDRLVLYAPEWPAEPAAPGQGNGSPSNASQGDAARGNAAQGNAPQGTGAQAAAPALPSYRSLTRAEVRARWVEGVPDNRRGALFPAGWYEHWADTTFAVDPEGARQVPSVLRVPNGPLADQQAGRRLFDAARVTVPVLITLAEWDREAPPAQALALFQALTAVPTKRMVLLGEGTHGIMLERNRGALFQAVQVFLEEGLSG</sequence>
<gene>
    <name evidence="4" type="ORF">IBL25_18505</name>
</gene>
<feature type="signal peptide" evidence="2">
    <location>
        <begin position="1"/>
        <end position="26"/>
    </location>
</feature>
<keyword evidence="5" id="KW-1185">Reference proteome</keyword>
<comment type="caution">
    <text evidence="4">The sequence shown here is derived from an EMBL/GenBank/DDBJ whole genome shotgun (WGS) entry which is preliminary data.</text>
</comment>
<feature type="domain" description="AB hydrolase-1" evidence="3">
    <location>
        <begin position="78"/>
        <end position="354"/>
    </location>
</feature>
<evidence type="ECO:0000256" key="2">
    <source>
        <dbReference type="SAM" id="SignalP"/>
    </source>
</evidence>
<feature type="region of interest" description="Disordered" evidence="1">
    <location>
        <begin position="188"/>
        <end position="228"/>
    </location>
</feature>
<keyword evidence="2" id="KW-0732">Signal</keyword>
<dbReference type="InterPro" id="IPR050266">
    <property type="entry name" value="AB_hydrolase_sf"/>
</dbReference>
<dbReference type="InterPro" id="IPR029058">
    <property type="entry name" value="AB_hydrolase_fold"/>
</dbReference>
<dbReference type="InterPro" id="IPR000073">
    <property type="entry name" value="AB_hydrolase_1"/>
</dbReference>
<dbReference type="Gene3D" id="3.40.50.1820">
    <property type="entry name" value="alpha/beta hydrolase"/>
    <property type="match status" value="1"/>
</dbReference>
<evidence type="ECO:0000256" key="1">
    <source>
        <dbReference type="SAM" id="MobiDB-lite"/>
    </source>
</evidence>
<proteinExistence type="predicted"/>
<dbReference type="Pfam" id="PF00561">
    <property type="entry name" value="Abhydrolase_1"/>
    <property type="match status" value="1"/>
</dbReference>
<feature type="chain" id="PRO_5045911266" evidence="2">
    <location>
        <begin position="27"/>
        <end position="374"/>
    </location>
</feature>
<evidence type="ECO:0000259" key="3">
    <source>
        <dbReference type="Pfam" id="PF00561"/>
    </source>
</evidence>
<protein>
    <submittedName>
        <fullName evidence="4">Alpha/beta fold hydrolase</fullName>
    </submittedName>
</protein>
<feature type="compositionally biased region" description="Low complexity" evidence="1">
    <location>
        <begin position="203"/>
        <end position="228"/>
    </location>
</feature>
<accession>A0ABR7RAZ1</accession>
<reference evidence="4 5" key="1">
    <citation type="journal article" date="2009" name="Int. J. Syst. Evol. Microbiol.">
        <title>Transfer of Teichococcus ludipueritiae and Muricoccus roseus to the genus Roseomonas, as Roseomonas ludipueritiae comb. nov. and Roseomonas rosea comb. nov., respectively, and emended description of the genus Roseomonas.</title>
        <authorList>
            <person name="Sanchez-Porro C."/>
            <person name="Gallego V."/>
            <person name="Busse H.J."/>
            <person name="Kampfer P."/>
            <person name="Ventosa A."/>
        </authorList>
    </citation>
    <scope>NUCLEOTIDE SEQUENCE [LARGE SCALE GENOMIC DNA]</scope>
    <source>
        <strain evidence="4 5">DSM 14915</strain>
    </source>
</reference>
<evidence type="ECO:0000313" key="5">
    <source>
        <dbReference type="Proteomes" id="UP000603940"/>
    </source>
</evidence>
<dbReference type="PANTHER" id="PTHR43798">
    <property type="entry name" value="MONOACYLGLYCEROL LIPASE"/>
    <property type="match status" value="1"/>
</dbReference>
<dbReference type="Proteomes" id="UP000603940">
    <property type="component" value="Unassembled WGS sequence"/>
</dbReference>
<dbReference type="RefSeq" id="WP_187780005.1">
    <property type="nucleotide sequence ID" value="NZ_JACTUZ010000107.1"/>
</dbReference>